<dbReference type="InterPro" id="IPR032466">
    <property type="entry name" value="Metal_Hydrolase"/>
</dbReference>
<comment type="caution">
    <text evidence="3">The sequence shown here is derived from an EMBL/GenBank/DDBJ whole genome shotgun (WGS) entry which is preliminary data.</text>
</comment>
<feature type="binding site" evidence="2">
    <location>
        <position position="5"/>
    </location>
    <ligand>
        <name>a divalent metal cation</name>
        <dbReference type="ChEBI" id="CHEBI:60240"/>
        <label>1</label>
    </ligand>
</feature>
<proteinExistence type="predicted"/>
<feature type="binding site" evidence="2">
    <location>
        <position position="154"/>
    </location>
    <ligand>
        <name>a divalent metal cation</name>
        <dbReference type="ChEBI" id="CHEBI:60240"/>
        <label>2</label>
    </ligand>
</feature>
<dbReference type="PIRSF" id="PIRSF005902">
    <property type="entry name" value="DNase_TatD"/>
    <property type="match status" value="1"/>
</dbReference>
<evidence type="ECO:0000256" key="1">
    <source>
        <dbReference type="ARBA" id="ARBA00022801"/>
    </source>
</evidence>
<feature type="binding site" evidence="2">
    <location>
        <position position="7"/>
    </location>
    <ligand>
        <name>a divalent metal cation</name>
        <dbReference type="ChEBI" id="CHEBI:60240"/>
        <label>1</label>
    </ligand>
</feature>
<name>A0A428MWQ2_9BACI</name>
<dbReference type="AlphaFoldDB" id="A0A428MWQ2"/>
<dbReference type="EMBL" id="RBVX01000035">
    <property type="protein sequence ID" value="RSL30590.1"/>
    <property type="molecule type" value="Genomic_DNA"/>
</dbReference>
<dbReference type="GO" id="GO:0046872">
    <property type="term" value="F:metal ion binding"/>
    <property type="evidence" value="ECO:0007669"/>
    <property type="project" value="UniProtKB-KW"/>
</dbReference>
<dbReference type="SUPFAM" id="SSF51556">
    <property type="entry name" value="Metallo-dependent hydrolases"/>
    <property type="match status" value="1"/>
</dbReference>
<dbReference type="PANTHER" id="PTHR46124:SF2">
    <property type="entry name" value="D-AMINOACYL-TRNA DEACYLASE"/>
    <property type="match status" value="1"/>
</dbReference>
<evidence type="ECO:0000313" key="3">
    <source>
        <dbReference type="EMBL" id="RSL30590.1"/>
    </source>
</evidence>
<reference evidence="3 4" key="1">
    <citation type="submission" date="2018-10" db="EMBL/GenBank/DDBJ databases">
        <title>Draft genome sequence of Bacillus salarius IM0101, isolated from a hypersaline soil in Inner Mongolia, China.</title>
        <authorList>
            <person name="Yamprayoonswat W."/>
            <person name="Boonvisut S."/>
            <person name="Jumpathong W."/>
            <person name="Sittihan S."/>
            <person name="Ruangsuj P."/>
            <person name="Wanthongcharoen S."/>
            <person name="Thongpramul N."/>
            <person name="Pimmason S."/>
            <person name="Yu B."/>
            <person name="Yasawong M."/>
        </authorList>
    </citation>
    <scope>NUCLEOTIDE SEQUENCE [LARGE SCALE GENOMIC DNA]</scope>
    <source>
        <strain evidence="3 4">IM0101</strain>
    </source>
</reference>
<protein>
    <submittedName>
        <fullName evidence="3">TatD family deoxyribonuclease</fullName>
    </submittedName>
</protein>
<evidence type="ECO:0000313" key="4">
    <source>
        <dbReference type="Proteomes" id="UP000275076"/>
    </source>
</evidence>
<dbReference type="PROSITE" id="PS01091">
    <property type="entry name" value="TATD_3"/>
    <property type="match status" value="1"/>
</dbReference>
<keyword evidence="2" id="KW-0479">Metal-binding</keyword>
<evidence type="ECO:0000256" key="2">
    <source>
        <dbReference type="PIRSR" id="PIRSR005902-1"/>
    </source>
</evidence>
<feature type="binding site" evidence="2">
    <location>
        <position position="202"/>
    </location>
    <ligand>
        <name>a divalent metal cation</name>
        <dbReference type="ChEBI" id="CHEBI:60240"/>
        <label>1</label>
    </ligand>
</feature>
<dbReference type="Pfam" id="PF01026">
    <property type="entry name" value="TatD_DNase"/>
    <property type="match status" value="1"/>
</dbReference>
<dbReference type="CDD" id="cd01310">
    <property type="entry name" value="TatD_DNAse"/>
    <property type="match status" value="1"/>
</dbReference>
<feature type="binding site" evidence="2">
    <location>
        <position position="129"/>
    </location>
    <ligand>
        <name>a divalent metal cation</name>
        <dbReference type="ChEBI" id="CHEBI:60240"/>
        <label>2</label>
    </ligand>
</feature>
<dbReference type="OrthoDB" id="9775608at2"/>
<organism evidence="3 4">
    <name type="scientific">Salibacterium salarium</name>
    <dbReference type="NCBI Taxonomy" id="284579"/>
    <lineage>
        <taxon>Bacteria</taxon>
        <taxon>Bacillati</taxon>
        <taxon>Bacillota</taxon>
        <taxon>Bacilli</taxon>
        <taxon>Bacillales</taxon>
        <taxon>Bacillaceae</taxon>
    </lineage>
</organism>
<feature type="binding site" evidence="2">
    <location>
        <position position="90"/>
    </location>
    <ligand>
        <name>a divalent metal cation</name>
        <dbReference type="ChEBI" id="CHEBI:60240"/>
        <label>1</label>
    </ligand>
</feature>
<gene>
    <name evidence="3" type="ORF">D7Z54_25230</name>
</gene>
<dbReference type="InterPro" id="IPR018228">
    <property type="entry name" value="DNase_TatD-rel_CS"/>
</dbReference>
<keyword evidence="1" id="KW-0378">Hydrolase</keyword>
<dbReference type="Proteomes" id="UP000275076">
    <property type="component" value="Unassembled WGS sequence"/>
</dbReference>
<keyword evidence="4" id="KW-1185">Reference proteome</keyword>
<dbReference type="GO" id="GO:0016788">
    <property type="term" value="F:hydrolase activity, acting on ester bonds"/>
    <property type="evidence" value="ECO:0007669"/>
    <property type="project" value="InterPro"/>
</dbReference>
<sequence>MIDAHIHLEKYDNVEEHIKKWQAAGVEKVVAVSNDLPSSYRTLELKEQYPAFVLAGCGFHPEMSLPAPSDFQEWLRLVKIERENITCIGEIGLPHYELDDLPFSLQAYQEFLIECFQVAEEHHLPVALHAVHDKAKMVYDMLQMHAPTISAHFHWLKAPPNVVRNITASGYFISVTPEVCYRGRDQQLAEMVPDHQLLLETDGPWPFQGPFAGEKTTPLLIDRVIDFLAPKKDERPETLKQKLDDNLTRMYGG</sequence>
<dbReference type="InterPro" id="IPR001130">
    <property type="entry name" value="TatD-like"/>
</dbReference>
<dbReference type="Gene3D" id="3.20.20.140">
    <property type="entry name" value="Metal-dependent hydrolases"/>
    <property type="match status" value="1"/>
</dbReference>
<accession>A0A428MWQ2</accession>
<dbReference type="PANTHER" id="PTHR46124">
    <property type="entry name" value="D-AMINOACYL-TRNA DEACYLASE"/>
    <property type="match status" value="1"/>
</dbReference>